<feature type="compositionally biased region" description="Basic and acidic residues" evidence="4">
    <location>
        <begin position="77"/>
        <end position="89"/>
    </location>
</feature>
<evidence type="ECO:0000256" key="1">
    <source>
        <dbReference type="ARBA" id="ARBA00009778"/>
    </source>
</evidence>
<feature type="region of interest" description="Disordered" evidence="4">
    <location>
        <begin position="292"/>
        <end position="324"/>
    </location>
</feature>
<reference evidence="5 6" key="1">
    <citation type="submission" date="2024-04" db="EMBL/GenBank/DDBJ databases">
        <authorList>
            <person name="Fracassetti M."/>
        </authorList>
    </citation>
    <scope>NUCLEOTIDE SEQUENCE [LARGE SCALE GENOMIC DNA]</scope>
</reference>
<evidence type="ECO:0000313" key="5">
    <source>
        <dbReference type="EMBL" id="CAL1373264.1"/>
    </source>
</evidence>
<dbReference type="PANTHER" id="PTHR34224">
    <property type="entry name" value="INTERACTOR OF CONSTITUTIVE ACTIVE ROPS 2, CHLOROPLASTIC-RELATED"/>
    <property type="match status" value="1"/>
</dbReference>
<dbReference type="InterPro" id="IPR029688">
    <property type="entry name" value="ICR"/>
</dbReference>
<dbReference type="EMBL" id="OZ034816">
    <property type="protein sequence ID" value="CAL1373264.1"/>
    <property type="molecule type" value="Genomic_DNA"/>
</dbReference>
<name>A0AAV2DJI8_9ROSI</name>
<keyword evidence="6" id="KW-1185">Reference proteome</keyword>
<accession>A0AAV2DJI8</accession>
<protein>
    <recommendedName>
        <fullName evidence="7">Interactor of constitutive active ROPs 4-like</fullName>
    </recommendedName>
</protein>
<feature type="coiled-coil region" evidence="3">
    <location>
        <begin position="147"/>
        <end position="241"/>
    </location>
</feature>
<dbReference type="AlphaFoldDB" id="A0AAV2DJI8"/>
<evidence type="ECO:0000256" key="3">
    <source>
        <dbReference type="SAM" id="Coils"/>
    </source>
</evidence>
<feature type="region of interest" description="Disordered" evidence="4">
    <location>
        <begin position="1"/>
        <end position="114"/>
    </location>
</feature>
<gene>
    <name evidence="5" type="ORF">LTRI10_LOCUS15203</name>
</gene>
<sequence length="324" mass="35244">MPQRQSSRGPHPLRTSATSDSGGATTDRSPKVSDHRGGPPLQQRKLGTRIADLESQLGQAQQELKGLKQQLATAEAAKNEAQKELENKSSKKSTRPNPQPEEVAGGGEEGAIPPLAEEIDVFEVPAVEIIKGDTPNHPTSPGEDIALKKQEEEMKELRAKLEEREKELLESNQELRKQLDEAASRIECGKAKEEELRSRLSRVEEEVEASRGNAAELACQLEAVKEGKQVLECEMKRMRVQTEQWRKAADAAAAVLAGGFVVSDQIQRCASMEKHLGGYGAGYVGSPGFGDDSMDEGYGSGGKQRKGSSGIKMFGDLWKRKTGK</sequence>
<proteinExistence type="inferred from homology"/>
<keyword evidence="2 3" id="KW-0175">Coiled coil</keyword>
<dbReference type="PANTHER" id="PTHR34224:SF2">
    <property type="entry name" value="INTERACTOR OF CONSTITUTIVE ACTIVE ROPS 4"/>
    <property type="match status" value="1"/>
</dbReference>
<feature type="compositionally biased region" description="Low complexity" evidence="4">
    <location>
        <begin position="15"/>
        <end position="27"/>
    </location>
</feature>
<evidence type="ECO:0000256" key="4">
    <source>
        <dbReference type="SAM" id="MobiDB-lite"/>
    </source>
</evidence>
<evidence type="ECO:0000256" key="2">
    <source>
        <dbReference type="ARBA" id="ARBA00023054"/>
    </source>
</evidence>
<evidence type="ECO:0008006" key="7">
    <source>
        <dbReference type="Google" id="ProtNLM"/>
    </source>
</evidence>
<organism evidence="5 6">
    <name type="scientific">Linum trigynum</name>
    <dbReference type="NCBI Taxonomy" id="586398"/>
    <lineage>
        <taxon>Eukaryota</taxon>
        <taxon>Viridiplantae</taxon>
        <taxon>Streptophyta</taxon>
        <taxon>Embryophyta</taxon>
        <taxon>Tracheophyta</taxon>
        <taxon>Spermatophyta</taxon>
        <taxon>Magnoliopsida</taxon>
        <taxon>eudicotyledons</taxon>
        <taxon>Gunneridae</taxon>
        <taxon>Pentapetalae</taxon>
        <taxon>rosids</taxon>
        <taxon>fabids</taxon>
        <taxon>Malpighiales</taxon>
        <taxon>Linaceae</taxon>
        <taxon>Linum</taxon>
    </lineage>
</organism>
<feature type="compositionally biased region" description="Basic and acidic residues" evidence="4">
    <location>
        <begin position="28"/>
        <end position="37"/>
    </location>
</feature>
<comment type="similarity">
    <text evidence="1">Belongs to the ICR family.</text>
</comment>
<evidence type="ECO:0000313" key="6">
    <source>
        <dbReference type="Proteomes" id="UP001497516"/>
    </source>
</evidence>
<dbReference type="Proteomes" id="UP001497516">
    <property type="component" value="Chromosome 3"/>
</dbReference>